<proteinExistence type="predicted"/>
<dbReference type="EMBL" id="QWEZ01000001">
    <property type="protein sequence ID" value="RRJ84578.1"/>
    <property type="molecule type" value="Genomic_DNA"/>
</dbReference>
<feature type="region of interest" description="Disordered" evidence="1">
    <location>
        <begin position="79"/>
        <end position="98"/>
    </location>
</feature>
<evidence type="ECO:0000313" key="4">
    <source>
        <dbReference type="EMBL" id="RRJ84578.1"/>
    </source>
</evidence>
<evidence type="ECO:0000256" key="2">
    <source>
        <dbReference type="SAM" id="SignalP"/>
    </source>
</evidence>
<keyword evidence="5" id="KW-1185">Reference proteome</keyword>
<evidence type="ECO:0000256" key="1">
    <source>
        <dbReference type="SAM" id="MobiDB-lite"/>
    </source>
</evidence>
<organism evidence="4 5">
    <name type="scientific">Aestuariirhabdus litorea</name>
    <dbReference type="NCBI Taxonomy" id="2528527"/>
    <lineage>
        <taxon>Bacteria</taxon>
        <taxon>Pseudomonadati</taxon>
        <taxon>Pseudomonadota</taxon>
        <taxon>Gammaproteobacteria</taxon>
        <taxon>Oceanospirillales</taxon>
        <taxon>Aestuariirhabdaceae</taxon>
        <taxon>Aestuariirhabdus</taxon>
    </lineage>
</organism>
<evidence type="ECO:0000313" key="5">
    <source>
        <dbReference type="Proteomes" id="UP000280792"/>
    </source>
</evidence>
<protein>
    <submittedName>
        <fullName evidence="4">PEP-CTERM sorting domain-containing protein</fullName>
    </submittedName>
</protein>
<dbReference type="NCBIfam" id="NF038125">
    <property type="entry name" value="PEP_CTERM_THxN"/>
    <property type="match status" value="1"/>
</dbReference>
<reference evidence="4 5" key="2">
    <citation type="submission" date="2018-12" db="EMBL/GenBank/DDBJ databases">
        <title>Simiduia agarivorans gen. nov., sp. nov., a marine, agarolytic bacterium isolated from shallow coastal water from Keelung, Taiwan.</title>
        <authorList>
            <person name="Shieh W.Y."/>
        </authorList>
    </citation>
    <scope>NUCLEOTIDE SEQUENCE [LARGE SCALE GENOMIC DNA]</scope>
    <source>
        <strain evidence="4 5">GTF-13</strain>
    </source>
</reference>
<comment type="caution">
    <text evidence="4">The sequence shown here is derived from an EMBL/GenBank/DDBJ whole genome shotgun (WGS) entry which is preliminary data.</text>
</comment>
<dbReference type="NCBIfam" id="TIGR02595">
    <property type="entry name" value="PEP_CTERM"/>
    <property type="match status" value="1"/>
</dbReference>
<feature type="signal peptide" evidence="2">
    <location>
        <begin position="1"/>
        <end position="27"/>
    </location>
</feature>
<gene>
    <name evidence="4" type="ORF">D0544_05595</name>
</gene>
<dbReference type="Pfam" id="PF07589">
    <property type="entry name" value="PEP-CTERM"/>
    <property type="match status" value="1"/>
</dbReference>
<reference evidence="4 5" key="1">
    <citation type="submission" date="2018-08" db="EMBL/GenBank/DDBJ databases">
        <authorList>
            <person name="Khan S.A."/>
        </authorList>
    </citation>
    <scope>NUCLEOTIDE SEQUENCE [LARGE SCALE GENOMIC DNA]</scope>
    <source>
        <strain evidence="4 5">GTF-13</strain>
    </source>
</reference>
<dbReference type="AlphaFoldDB" id="A0A3P3VRG4"/>
<dbReference type="InterPro" id="IPR013424">
    <property type="entry name" value="Ice-binding_C"/>
</dbReference>
<accession>A0A3P3VRG4</accession>
<name>A0A3P3VRG4_9GAMM</name>
<feature type="domain" description="Ice-binding protein C-terminal" evidence="3">
    <location>
        <begin position="274"/>
        <end position="297"/>
    </location>
</feature>
<sequence>MIMFTAKRLLTAACLTAPLLVSASANAIIVTDWNYELNSAFTAYEPAGVDASIPNASLGGFTRLEWGDPVNNTDLNPTQQRSSLSVDNAGLNTGSVQTNQGPVDTSIYTHNNFVITGTALTAATLFDVLTLDPELPDPPAVPGPGDSFSAPPLTFEIEFIETPNFWHPTDTAILCPEGVPWSETFGCGDIFVLNVEGAGFDSETLSFIQLFPFAGELYAASIFLHDTGTGPGLQVLSDAACARAGAESGCVGMVTAEGLVNQFQAAFSITHLRTIPEPGVLALMALGLLAMGGLQRKRSA</sequence>
<feature type="chain" id="PRO_5017948943" evidence="2">
    <location>
        <begin position="28"/>
        <end position="300"/>
    </location>
</feature>
<keyword evidence="2" id="KW-0732">Signal</keyword>
<dbReference type="Proteomes" id="UP000280792">
    <property type="component" value="Unassembled WGS sequence"/>
</dbReference>
<evidence type="ECO:0000259" key="3">
    <source>
        <dbReference type="Pfam" id="PF07589"/>
    </source>
</evidence>